<dbReference type="EMBL" id="CP072643">
    <property type="protein sequence ID" value="QUV95194.1"/>
    <property type="molecule type" value="Genomic_DNA"/>
</dbReference>
<reference evidence="1 2" key="1">
    <citation type="submission" date="2021-03" db="EMBL/GenBank/DDBJ databases">
        <title>Genomic and phenotypic characterization of Chloracidobacterium isolates provides evidence for multiple species.</title>
        <authorList>
            <person name="Saini M.K."/>
            <person name="Costas A.M.G."/>
            <person name="Tank M."/>
            <person name="Bryant D.A."/>
        </authorList>
    </citation>
    <scope>NUCLEOTIDE SEQUENCE [LARGE SCALE GENOMIC DNA]</scope>
    <source>
        <strain evidence="1 2">N</strain>
    </source>
</reference>
<dbReference type="PANTHER" id="PTHR12526">
    <property type="entry name" value="GLYCOSYLTRANSFERASE"/>
    <property type="match status" value="1"/>
</dbReference>
<dbReference type="PANTHER" id="PTHR12526:SF638">
    <property type="entry name" value="SPORE COAT PROTEIN SA"/>
    <property type="match status" value="1"/>
</dbReference>
<organism evidence="1 2">
    <name type="scientific">Chloracidobacterium sp. N</name>
    <dbReference type="NCBI Taxonomy" id="2821540"/>
    <lineage>
        <taxon>Bacteria</taxon>
        <taxon>Pseudomonadati</taxon>
        <taxon>Acidobacteriota</taxon>
        <taxon>Terriglobia</taxon>
        <taxon>Terriglobales</taxon>
        <taxon>Acidobacteriaceae</taxon>
        <taxon>Chloracidobacterium</taxon>
        <taxon>Chloracidobacterium aggregatum</taxon>
    </lineage>
</organism>
<dbReference type="Pfam" id="PF13692">
    <property type="entry name" value="Glyco_trans_1_4"/>
    <property type="match status" value="1"/>
</dbReference>
<dbReference type="Gene3D" id="3.40.50.2000">
    <property type="entry name" value="Glycogen Phosphorylase B"/>
    <property type="match status" value="2"/>
</dbReference>
<keyword evidence="2" id="KW-1185">Reference proteome</keyword>
<evidence type="ECO:0000313" key="1">
    <source>
        <dbReference type="EMBL" id="QUV95194.1"/>
    </source>
</evidence>
<gene>
    <name evidence="1" type="ORF">J8C05_14320</name>
</gene>
<dbReference type="RefSeq" id="WP_211423430.1">
    <property type="nucleotide sequence ID" value="NZ_CP072643.1"/>
</dbReference>
<dbReference type="Proteomes" id="UP000677668">
    <property type="component" value="Chromosome 2"/>
</dbReference>
<proteinExistence type="predicted"/>
<name>A0ABX8B2N6_9BACT</name>
<evidence type="ECO:0000313" key="2">
    <source>
        <dbReference type="Proteomes" id="UP000677668"/>
    </source>
</evidence>
<dbReference type="SUPFAM" id="SSF53756">
    <property type="entry name" value="UDP-Glycosyltransferase/glycogen phosphorylase"/>
    <property type="match status" value="1"/>
</dbReference>
<accession>A0ABX8B2N6</accession>
<sequence>MMRPPPVVLFVTSYVSPFMTELTAAVNDLGQVAFHAAYLETSQFANHGAHWNTAAERPDTHRRPADVPVTDFLRDWFDRYRPQVVICGYGRGPAYEATFAHCRRTGAVFGVFAEQPMRDGRLKHLVRRAYYAQLWRRMPPAFVLAVGDRAVQFYRHLLRDPEAAVFFPYYQDLRPVLAIPDRPARDTLHFLFSGRLAAQHGIRGLAAAFEKLAQTHPGRFHWCVSGTGDEERWIRQTMARCPALAQAVSFDREFATWNDRLRPFAASDVLVLPSFHAGWGLVIPEALGAGMPVITTRGVEAARYYVEAGVNGLFVEPHPTDIHRALAFCLDHPQAVEAMRRHTRASVARGDVRVGAARLVDVLSRWL</sequence>
<protein>
    <submittedName>
        <fullName evidence="1">Glycosyltransferase family 4 protein</fullName>
    </submittedName>
</protein>
<dbReference type="CDD" id="cd03801">
    <property type="entry name" value="GT4_PimA-like"/>
    <property type="match status" value="1"/>
</dbReference>